<dbReference type="RefSeq" id="WP_167682811.1">
    <property type="nucleotide sequence ID" value="NZ_JAATWB010000018.1"/>
</dbReference>
<organism evidence="1 2">
    <name type="scientific">Rhodocyclus gracilis</name>
    <dbReference type="NCBI Taxonomy" id="2929842"/>
    <lineage>
        <taxon>Bacteria</taxon>
        <taxon>Pseudomonadati</taxon>
        <taxon>Pseudomonadota</taxon>
        <taxon>Betaproteobacteria</taxon>
        <taxon>Rhodocyclales</taxon>
        <taxon>Rhodocyclaceae</taxon>
        <taxon>Rhodocyclus</taxon>
    </lineage>
</organism>
<proteinExistence type="predicted"/>
<keyword evidence="2" id="KW-1185">Reference proteome</keyword>
<dbReference type="Proteomes" id="UP000720344">
    <property type="component" value="Unassembled WGS sequence"/>
</dbReference>
<evidence type="ECO:0000313" key="1">
    <source>
        <dbReference type="EMBL" id="NJA90230.1"/>
    </source>
</evidence>
<name>A0ABX0WLR2_9RHOO</name>
<reference evidence="2" key="1">
    <citation type="submission" date="2020-03" db="EMBL/GenBank/DDBJ databases">
        <title>Whole-genome sequence of the purple nonsulfur bacterium Rhodocyclus tenuis DSM112.</title>
        <authorList>
            <person name="Kyndt J.A."/>
            <person name="Meyer T.E."/>
        </authorList>
    </citation>
    <scope>NUCLEOTIDE SEQUENCE [LARGE SCALE GENOMIC DNA]</scope>
    <source>
        <strain evidence="2">DSM 112</strain>
    </source>
</reference>
<sequence>MQTRQQTDKTQKTNVRDAAAQIVAATGHNPAPWVVYRNYATDEEDFVADFATFREACQFTNQEGEIDDDGNSDLEILRRLNDGTLTTEY</sequence>
<evidence type="ECO:0000313" key="2">
    <source>
        <dbReference type="Proteomes" id="UP000720344"/>
    </source>
</evidence>
<accession>A0ABX0WLR2</accession>
<gene>
    <name evidence="1" type="ORF">HCX48_13495</name>
</gene>
<protein>
    <submittedName>
        <fullName evidence="1">Uncharacterized protein</fullName>
    </submittedName>
</protein>
<dbReference type="EMBL" id="JAATWB010000018">
    <property type="protein sequence ID" value="NJA90230.1"/>
    <property type="molecule type" value="Genomic_DNA"/>
</dbReference>
<comment type="caution">
    <text evidence="1">The sequence shown here is derived from an EMBL/GenBank/DDBJ whole genome shotgun (WGS) entry which is preliminary data.</text>
</comment>